<dbReference type="AlphaFoldDB" id="A0A150FVK0"/>
<sequence>MNNATQSVVDNMGSAGLALLHEYKSANLLDPDGMKHNCLLLATVLAVYGCGVRLDGESPLLPTVVEELKADIMRCASDAGECLRNKAKVKGLEVLEALQDVRNQPEYKDLYNQVEAMYKTAGRQGSTMFHNEASRLLLSLYYPLGEEGWQFDVLVLETPSEEFRNCGHSVGIKATLLPSNLTANELQAAQESGRPYTIPGDRLLPLLTDGGHTCALELNGDNLQLVYDKESGLGPELGSFVVLQDLNGCVQPRTGK</sequence>
<reference evidence="2" key="1">
    <citation type="journal article" date="2016" name="Nat. Commun.">
        <title>The Gonium pectorale genome demonstrates co-option of cell cycle regulation during the evolution of multicellularity.</title>
        <authorList>
            <person name="Hanschen E.R."/>
            <person name="Marriage T.N."/>
            <person name="Ferris P.J."/>
            <person name="Hamaji T."/>
            <person name="Toyoda A."/>
            <person name="Fujiyama A."/>
            <person name="Neme R."/>
            <person name="Noguchi H."/>
            <person name="Minakuchi Y."/>
            <person name="Suzuki M."/>
            <person name="Kawai-Toyooka H."/>
            <person name="Smith D.R."/>
            <person name="Sparks H."/>
            <person name="Anderson J."/>
            <person name="Bakaric R."/>
            <person name="Luria V."/>
            <person name="Karger A."/>
            <person name="Kirschner M.W."/>
            <person name="Durand P.M."/>
            <person name="Michod R.E."/>
            <person name="Nozaki H."/>
            <person name="Olson B.J."/>
        </authorList>
    </citation>
    <scope>NUCLEOTIDE SEQUENCE [LARGE SCALE GENOMIC DNA]</scope>
    <source>
        <strain evidence="2">NIES-2863</strain>
    </source>
</reference>
<protein>
    <submittedName>
        <fullName evidence="1">Uncharacterized protein</fullName>
    </submittedName>
</protein>
<evidence type="ECO:0000313" key="2">
    <source>
        <dbReference type="Proteomes" id="UP000075714"/>
    </source>
</evidence>
<gene>
    <name evidence="1" type="ORF">GPECTOR_877g124</name>
</gene>
<keyword evidence="2" id="KW-1185">Reference proteome</keyword>
<dbReference type="EMBL" id="LSYV01000873">
    <property type="protein sequence ID" value="KXZ41060.1"/>
    <property type="molecule type" value="Genomic_DNA"/>
</dbReference>
<name>A0A150FVK0_GONPE</name>
<accession>A0A150FVK0</accession>
<comment type="caution">
    <text evidence="1">The sequence shown here is derived from an EMBL/GenBank/DDBJ whole genome shotgun (WGS) entry which is preliminary data.</text>
</comment>
<proteinExistence type="predicted"/>
<dbReference type="Proteomes" id="UP000075714">
    <property type="component" value="Unassembled WGS sequence"/>
</dbReference>
<evidence type="ECO:0000313" key="1">
    <source>
        <dbReference type="EMBL" id="KXZ41060.1"/>
    </source>
</evidence>
<organism evidence="1 2">
    <name type="scientific">Gonium pectorale</name>
    <name type="common">Green alga</name>
    <dbReference type="NCBI Taxonomy" id="33097"/>
    <lineage>
        <taxon>Eukaryota</taxon>
        <taxon>Viridiplantae</taxon>
        <taxon>Chlorophyta</taxon>
        <taxon>core chlorophytes</taxon>
        <taxon>Chlorophyceae</taxon>
        <taxon>CS clade</taxon>
        <taxon>Chlamydomonadales</taxon>
        <taxon>Volvocaceae</taxon>
        <taxon>Gonium</taxon>
    </lineage>
</organism>